<dbReference type="InterPro" id="IPR013083">
    <property type="entry name" value="Znf_RING/FYVE/PHD"/>
</dbReference>
<gene>
    <name evidence="15" type="primary">LOC100376307</name>
</gene>
<keyword evidence="6" id="KW-0862">Zinc</keyword>
<protein>
    <submittedName>
        <fullName evidence="15">E3 ubiquitin-protein ligase TRIM71-like</fullName>
    </submittedName>
</protein>
<dbReference type="PROSITE" id="PS00518">
    <property type="entry name" value="ZF_RING_1"/>
    <property type="match status" value="1"/>
</dbReference>
<dbReference type="SUPFAM" id="SSF101898">
    <property type="entry name" value="NHL repeat"/>
    <property type="match status" value="1"/>
</dbReference>
<sequence length="807" mass="91213">MAGAPVSAESILNEVREDFLSCSICFEFFKKPRFLPCLHTFCEKCLVDYKAQSEGVLRCATCRLQCDTPIQGLKSNFFIASLIDSVQKLKQLKSHHPIICDMCEKKPAIHRCVDCSQFCCTSCVKIHERVPALRSHNMLTIDEYTESSAHSIDLSKAFCSDHKDSHLKFYCDTCEVPICSDCTIVNHRVPEHVHRDLQVVAEEYKRQLKNLLEQLKAKEKQLEMKKAAAKNTPDEIQTHCEAEKKKITDKATGVIEKVRSDEKELTDALDVNARKQIKDAELNIEEIEFHHANTVSTQNYLEILMHHGNAVHLLSTRHETTKHVGEMIAMETKHSTFGVIEFHQGSNIDTHGLLGVVKFDTCPPKHSVENIPRRKLKWEFVNKLMVKMKKQCDVFLLTKIAITVAIILIAMVIAQPYIVVEVASPFKSTIENIPKQLVKGESVNLMITIRDSTGKRIETPPHVSAKMTLPSKSIMQDINIVNNNNGTYSVTFSGKMAGQHKIEVKVGLTDGQHIRGSPFNIDVISGYVLTVGNLNDTFGITINKNGDFVTTDANSNRVTIHDIHGKYKQSFKFTHDHLIEPRDISISNENQYFIVDALNQKVVVVDENGKFIRSFGSSILDDPYGIAINSVTKYVYVTDLQDVTRCIRKFTQDGNYVKSFGSRSGLQELYQPEFLAINSDGIVYVADQVDNQILVFNNDDEFMFAFSSTPMSRPRGVAVDENDFVYVSSCCRVNKYDSNGQFIRKIVDLRWSQLFGIDDDDGDYTWRETFWCCGGYTRSELFAIAVSIDGKIAVVDNTKKCITVFVE</sequence>
<dbReference type="RefSeq" id="XP_002731878.1">
    <property type="nucleotide sequence ID" value="XM_002731832.1"/>
</dbReference>
<keyword evidence="5 7" id="KW-0863">Zinc-finger</keyword>
<evidence type="ECO:0000256" key="7">
    <source>
        <dbReference type="PROSITE-ProRule" id="PRU00024"/>
    </source>
</evidence>
<name>A0ABM0GKH8_SACKO</name>
<dbReference type="SMART" id="SM00557">
    <property type="entry name" value="IG_FLMN"/>
    <property type="match status" value="1"/>
</dbReference>
<dbReference type="PROSITE" id="PS50194">
    <property type="entry name" value="FILAMIN_REPEAT"/>
    <property type="match status" value="1"/>
</dbReference>
<feature type="transmembrane region" description="Helical" evidence="11">
    <location>
        <begin position="394"/>
        <end position="418"/>
    </location>
</feature>
<comment type="similarity">
    <text evidence="1">Belongs to the TRIM/RBCC family.</text>
</comment>
<feature type="domain" description="RING-type" evidence="12">
    <location>
        <begin position="22"/>
        <end position="63"/>
    </location>
</feature>
<dbReference type="Pfam" id="PF00630">
    <property type="entry name" value="Filamin"/>
    <property type="match status" value="1"/>
</dbReference>
<evidence type="ECO:0000256" key="4">
    <source>
        <dbReference type="ARBA" id="ARBA00022737"/>
    </source>
</evidence>
<dbReference type="Gene3D" id="2.60.40.10">
    <property type="entry name" value="Immunoglobulins"/>
    <property type="match status" value="1"/>
</dbReference>
<evidence type="ECO:0000256" key="5">
    <source>
        <dbReference type="ARBA" id="ARBA00022771"/>
    </source>
</evidence>
<evidence type="ECO:0000313" key="14">
    <source>
        <dbReference type="Proteomes" id="UP000694865"/>
    </source>
</evidence>
<evidence type="ECO:0000259" key="13">
    <source>
        <dbReference type="PROSITE" id="PS50119"/>
    </source>
</evidence>
<dbReference type="SUPFAM" id="SSF57845">
    <property type="entry name" value="B-box zinc-binding domain"/>
    <property type="match status" value="1"/>
</dbReference>
<evidence type="ECO:0000259" key="12">
    <source>
        <dbReference type="PROSITE" id="PS50089"/>
    </source>
</evidence>
<evidence type="ECO:0000256" key="8">
    <source>
        <dbReference type="PROSITE-ProRule" id="PRU00087"/>
    </source>
</evidence>
<dbReference type="GeneID" id="100376307"/>
<dbReference type="Gene3D" id="3.30.40.10">
    <property type="entry name" value="Zinc/RING finger domain, C3HC4 (zinc finger)"/>
    <property type="match status" value="1"/>
</dbReference>
<dbReference type="Gene3D" id="2.120.10.30">
    <property type="entry name" value="TolB, C-terminal domain"/>
    <property type="match status" value="1"/>
</dbReference>
<dbReference type="InterPro" id="IPR001841">
    <property type="entry name" value="Znf_RING"/>
</dbReference>
<evidence type="ECO:0000256" key="2">
    <source>
        <dbReference type="ARBA" id="ARBA00022553"/>
    </source>
</evidence>
<keyword evidence="14" id="KW-1185">Reference proteome</keyword>
<evidence type="ECO:0000256" key="11">
    <source>
        <dbReference type="SAM" id="Phobius"/>
    </source>
</evidence>
<evidence type="ECO:0000313" key="15">
    <source>
        <dbReference type="RefSeq" id="XP_002731878.1"/>
    </source>
</evidence>
<evidence type="ECO:0000256" key="1">
    <source>
        <dbReference type="ARBA" id="ARBA00008518"/>
    </source>
</evidence>
<keyword evidence="11" id="KW-0472">Membrane</keyword>
<dbReference type="PANTHER" id="PTHR25462:SF296">
    <property type="entry name" value="MEIOTIC P26, ISOFORM F"/>
    <property type="match status" value="1"/>
</dbReference>
<feature type="repeat" description="NHL" evidence="9">
    <location>
        <begin position="657"/>
        <end position="699"/>
    </location>
</feature>
<dbReference type="InterPro" id="IPR014756">
    <property type="entry name" value="Ig_E-set"/>
</dbReference>
<dbReference type="SUPFAM" id="SSF81296">
    <property type="entry name" value="E set domains"/>
    <property type="match status" value="1"/>
</dbReference>
<dbReference type="Pfam" id="PF13445">
    <property type="entry name" value="zf-RING_UBOX"/>
    <property type="match status" value="1"/>
</dbReference>
<dbReference type="SMART" id="SM00184">
    <property type="entry name" value="RING"/>
    <property type="match status" value="1"/>
</dbReference>
<dbReference type="PROSITE" id="PS50089">
    <property type="entry name" value="ZF_RING_2"/>
    <property type="match status" value="1"/>
</dbReference>
<organism evidence="14 15">
    <name type="scientific">Saccoglossus kowalevskii</name>
    <name type="common">Acorn worm</name>
    <dbReference type="NCBI Taxonomy" id="10224"/>
    <lineage>
        <taxon>Eukaryota</taxon>
        <taxon>Metazoa</taxon>
        <taxon>Hemichordata</taxon>
        <taxon>Enteropneusta</taxon>
        <taxon>Harrimaniidae</taxon>
        <taxon>Saccoglossus</taxon>
    </lineage>
</organism>
<reference evidence="15" key="1">
    <citation type="submission" date="2025-08" db="UniProtKB">
        <authorList>
            <consortium name="RefSeq"/>
        </authorList>
    </citation>
    <scope>IDENTIFICATION</scope>
    <source>
        <tissue evidence="15">Testes</tissue>
    </source>
</reference>
<feature type="repeat" description="Filamin" evidence="8">
    <location>
        <begin position="463"/>
        <end position="523"/>
    </location>
</feature>
<feature type="coiled-coil region" evidence="10">
    <location>
        <begin position="194"/>
        <end position="232"/>
    </location>
</feature>
<dbReference type="PANTHER" id="PTHR25462">
    <property type="entry name" value="BONUS, ISOFORM C-RELATED"/>
    <property type="match status" value="1"/>
</dbReference>
<dbReference type="InterPro" id="IPR027370">
    <property type="entry name" value="Znf-RING_euk"/>
</dbReference>
<dbReference type="SMART" id="SM00336">
    <property type="entry name" value="BBOX"/>
    <property type="match status" value="2"/>
</dbReference>
<dbReference type="CDD" id="cd19757">
    <property type="entry name" value="Bbox1"/>
    <property type="match status" value="1"/>
</dbReference>
<dbReference type="PROSITE" id="PS50119">
    <property type="entry name" value="ZF_BBOX"/>
    <property type="match status" value="2"/>
</dbReference>
<dbReference type="Gene3D" id="4.10.830.40">
    <property type="match status" value="1"/>
</dbReference>
<proteinExistence type="inferred from homology"/>
<dbReference type="InterPro" id="IPR047153">
    <property type="entry name" value="TRIM45/56/19-like"/>
</dbReference>
<keyword evidence="4" id="KW-0677">Repeat</keyword>
<feature type="domain" description="B box-type" evidence="13">
    <location>
        <begin position="154"/>
        <end position="197"/>
    </location>
</feature>
<dbReference type="InterPro" id="IPR017868">
    <property type="entry name" value="Filamin/ABP280_repeat-like"/>
</dbReference>
<keyword evidence="2" id="KW-0597">Phosphoprotein</keyword>
<keyword evidence="11" id="KW-1133">Transmembrane helix</keyword>
<keyword evidence="3" id="KW-0479">Metal-binding</keyword>
<evidence type="ECO:0000256" key="9">
    <source>
        <dbReference type="PROSITE-ProRule" id="PRU00504"/>
    </source>
</evidence>
<feature type="domain" description="B box-type" evidence="13">
    <location>
        <begin position="95"/>
        <end position="141"/>
    </location>
</feature>
<dbReference type="SUPFAM" id="SSF57850">
    <property type="entry name" value="RING/U-box"/>
    <property type="match status" value="1"/>
</dbReference>
<dbReference type="CDD" id="cd05819">
    <property type="entry name" value="NHL"/>
    <property type="match status" value="1"/>
</dbReference>
<dbReference type="PROSITE" id="PS51125">
    <property type="entry name" value="NHL"/>
    <property type="match status" value="1"/>
</dbReference>
<evidence type="ECO:0000256" key="3">
    <source>
        <dbReference type="ARBA" id="ARBA00022723"/>
    </source>
</evidence>
<keyword evidence="10" id="KW-0175">Coiled coil</keyword>
<dbReference type="Proteomes" id="UP000694865">
    <property type="component" value="Unplaced"/>
</dbReference>
<dbReference type="Pfam" id="PF00643">
    <property type="entry name" value="zf-B_box"/>
    <property type="match status" value="1"/>
</dbReference>
<dbReference type="InterPro" id="IPR001298">
    <property type="entry name" value="Filamin/ABP280_rpt"/>
</dbReference>
<dbReference type="InterPro" id="IPR000315">
    <property type="entry name" value="Znf_B-box"/>
</dbReference>
<keyword evidence="11" id="KW-0812">Transmembrane</keyword>
<evidence type="ECO:0000256" key="10">
    <source>
        <dbReference type="SAM" id="Coils"/>
    </source>
</evidence>
<dbReference type="InterPro" id="IPR017907">
    <property type="entry name" value="Znf_RING_CS"/>
</dbReference>
<dbReference type="Gene3D" id="3.30.160.60">
    <property type="entry name" value="Classic Zinc Finger"/>
    <property type="match status" value="1"/>
</dbReference>
<dbReference type="InterPro" id="IPR013783">
    <property type="entry name" value="Ig-like_fold"/>
</dbReference>
<evidence type="ECO:0000256" key="6">
    <source>
        <dbReference type="ARBA" id="ARBA00022833"/>
    </source>
</evidence>
<dbReference type="InterPro" id="IPR001258">
    <property type="entry name" value="NHL_repeat"/>
</dbReference>
<dbReference type="InterPro" id="IPR011042">
    <property type="entry name" value="6-blade_b-propeller_TolB-like"/>
</dbReference>
<accession>A0ABM0GKH8</accession>